<reference evidence="2 3" key="1">
    <citation type="journal article" date="2017" name="Curr. Biol.">
        <title>Genome architecture and evolution of a unichromosomal asexual nematode.</title>
        <authorList>
            <person name="Fradin H."/>
            <person name="Zegar C."/>
            <person name="Gutwein M."/>
            <person name="Lucas J."/>
            <person name="Kovtun M."/>
            <person name="Corcoran D."/>
            <person name="Baugh L.R."/>
            <person name="Kiontke K."/>
            <person name="Gunsalus K."/>
            <person name="Fitch D.H."/>
            <person name="Piano F."/>
        </authorList>
    </citation>
    <scope>NUCLEOTIDE SEQUENCE [LARGE SCALE GENOMIC DNA]</scope>
    <source>
        <strain evidence="2">PF1309</strain>
    </source>
</reference>
<accession>A0A2A2LGU5</accession>
<evidence type="ECO:0000313" key="3">
    <source>
        <dbReference type="Proteomes" id="UP000218231"/>
    </source>
</evidence>
<feature type="compositionally biased region" description="Basic residues" evidence="1">
    <location>
        <begin position="15"/>
        <end position="37"/>
    </location>
</feature>
<dbReference type="EMBL" id="LIAE01006781">
    <property type="protein sequence ID" value="PAV85360.1"/>
    <property type="molecule type" value="Genomic_DNA"/>
</dbReference>
<proteinExistence type="predicted"/>
<comment type="caution">
    <text evidence="2">The sequence shown here is derived from an EMBL/GenBank/DDBJ whole genome shotgun (WGS) entry which is preliminary data.</text>
</comment>
<keyword evidence="3" id="KW-1185">Reference proteome</keyword>
<feature type="region of interest" description="Disordered" evidence="1">
    <location>
        <begin position="1"/>
        <end position="55"/>
    </location>
</feature>
<evidence type="ECO:0000256" key="1">
    <source>
        <dbReference type="SAM" id="MobiDB-lite"/>
    </source>
</evidence>
<dbReference type="Proteomes" id="UP000218231">
    <property type="component" value="Unassembled WGS sequence"/>
</dbReference>
<gene>
    <name evidence="2" type="ORF">WR25_12786</name>
</gene>
<protein>
    <submittedName>
        <fullName evidence="2">Uncharacterized protein</fullName>
    </submittedName>
</protein>
<sequence length="131" mass="15493">MDSEFMDRLGGGNRGKNRRKKNDLKRRRERVAVKKRGEKAETGNQRGKNRMENGVQERIQWEERVEGKERAVNRLLNATEGWRKNRQLEMGMWLRNDWTDTGLGVMNDTFSWIPDEMMAEERKGKGQRQGL</sequence>
<evidence type="ECO:0000313" key="2">
    <source>
        <dbReference type="EMBL" id="PAV85360.1"/>
    </source>
</evidence>
<name>A0A2A2LGU5_9BILA</name>
<organism evidence="2 3">
    <name type="scientific">Diploscapter pachys</name>
    <dbReference type="NCBI Taxonomy" id="2018661"/>
    <lineage>
        <taxon>Eukaryota</taxon>
        <taxon>Metazoa</taxon>
        <taxon>Ecdysozoa</taxon>
        <taxon>Nematoda</taxon>
        <taxon>Chromadorea</taxon>
        <taxon>Rhabditida</taxon>
        <taxon>Rhabditina</taxon>
        <taxon>Rhabditomorpha</taxon>
        <taxon>Rhabditoidea</taxon>
        <taxon>Rhabditidae</taxon>
        <taxon>Diploscapter</taxon>
    </lineage>
</organism>
<dbReference type="AlphaFoldDB" id="A0A2A2LGU5"/>